<proteinExistence type="predicted"/>
<dbReference type="EMBL" id="BARW01019681">
    <property type="protein sequence ID" value="GAI98184.1"/>
    <property type="molecule type" value="Genomic_DNA"/>
</dbReference>
<sequence>MAVSDGKVQFEDADANQIEVDLPVFPYKSNIIFPFDIQKLENGKYASYDHGVGAATYDHRICECTFQLTEAEAIIFNDFFRDDYTAAPETKGRAFDVTMRMNASSGFFPFGPDKGDVGDFVVALEIKSHARIGESPYLYFSITVNITNVGSWPVYSLPAEVAEGEMTIGTITNNRFPPDWIKS</sequence>
<evidence type="ECO:0000313" key="1">
    <source>
        <dbReference type="EMBL" id="GAI98184.1"/>
    </source>
</evidence>
<feature type="non-terminal residue" evidence="1">
    <location>
        <position position="183"/>
    </location>
</feature>
<comment type="caution">
    <text evidence="1">The sequence shown here is derived from an EMBL/GenBank/DDBJ whole genome shotgun (WGS) entry which is preliminary data.</text>
</comment>
<reference evidence="1" key="1">
    <citation type="journal article" date="2014" name="Front. Microbiol.">
        <title>High frequency of phylogenetically diverse reductive dehalogenase-homologous genes in deep subseafloor sedimentary metagenomes.</title>
        <authorList>
            <person name="Kawai M."/>
            <person name="Futagami T."/>
            <person name="Toyoda A."/>
            <person name="Takaki Y."/>
            <person name="Nishi S."/>
            <person name="Hori S."/>
            <person name="Arai W."/>
            <person name="Tsubouchi T."/>
            <person name="Morono Y."/>
            <person name="Uchiyama I."/>
            <person name="Ito T."/>
            <person name="Fujiyama A."/>
            <person name="Inagaki F."/>
            <person name="Takami H."/>
        </authorList>
    </citation>
    <scope>NUCLEOTIDE SEQUENCE</scope>
    <source>
        <strain evidence="1">Expedition CK06-06</strain>
    </source>
</reference>
<protein>
    <submittedName>
        <fullName evidence="1">Uncharacterized protein</fullName>
    </submittedName>
</protein>
<gene>
    <name evidence="1" type="ORF">S12H4_33405</name>
</gene>
<organism evidence="1">
    <name type="scientific">marine sediment metagenome</name>
    <dbReference type="NCBI Taxonomy" id="412755"/>
    <lineage>
        <taxon>unclassified sequences</taxon>
        <taxon>metagenomes</taxon>
        <taxon>ecological metagenomes</taxon>
    </lineage>
</organism>
<accession>X1V0N6</accession>
<dbReference type="AlphaFoldDB" id="X1V0N6"/>
<name>X1V0N6_9ZZZZ</name>